<sequence>MHQTNTGLLFLDEHLRTTYDDGNKTHDISTRPGDRQQVWAVNSMRQHLPSQHDQLEGIAESDVPRFTQQWAQSDWTQHQEQRPNIQDAARVSHGIAEPSDPTLSLYLSYQSFFASAEQARDHIHRRRRCTHDPDPTKVEVVMKDMPVWVERVYNALVNTVDINDNATSNPYKDFCVSKKYTERNLEARAWQVVDDCVKYHRDGIFTANDKIVDVAAERELDCEQRLEAVIRGLSMFKMLVKDVMDGFKISRIIVNPVQETQNKQNNQFGNRQKKEIFEHGKRARHSQSLPKKPTTSRSITRSSTRKRRPQKPGSAPSATSTMQQSQNGSNLAQNSSSFGYADFQAASPNVNGFNGYPSSINNSDLMAIDPQLYPGIEPSWVEAVNRPQTLQQLPGPHANQQHYNVQQSSSPRLYSIGRHSVDLHPGFQGHRSASGDAGSHAADEGGLQQLAAFTSSYNRPMKASDSRSTPVTIVPPHTFPRAMGISIRLFYVNQASTIP</sequence>
<evidence type="ECO:0000313" key="2">
    <source>
        <dbReference type="EMBL" id="KAF1990553.1"/>
    </source>
</evidence>
<feature type="compositionally biased region" description="Polar residues" evidence="1">
    <location>
        <begin position="316"/>
        <end position="335"/>
    </location>
</feature>
<evidence type="ECO:0000256" key="1">
    <source>
        <dbReference type="SAM" id="MobiDB-lite"/>
    </source>
</evidence>
<dbReference type="Proteomes" id="UP000800041">
    <property type="component" value="Unassembled WGS sequence"/>
</dbReference>
<dbReference type="AlphaFoldDB" id="A0A6G1HBE6"/>
<accession>A0A6G1HBE6</accession>
<dbReference type="OrthoDB" id="3686891at2759"/>
<protein>
    <submittedName>
        <fullName evidence="2">Uncharacterized protein</fullName>
    </submittedName>
</protein>
<evidence type="ECO:0000313" key="3">
    <source>
        <dbReference type="Proteomes" id="UP000800041"/>
    </source>
</evidence>
<proteinExistence type="predicted"/>
<name>A0A6G1HBE6_9PEZI</name>
<organism evidence="2 3">
    <name type="scientific">Aulographum hederae CBS 113979</name>
    <dbReference type="NCBI Taxonomy" id="1176131"/>
    <lineage>
        <taxon>Eukaryota</taxon>
        <taxon>Fungi</taxon>
        <taxon>Dikarya</taxon>
        <taxon>Ascomycota</taxon>
        <taxon>Pezizomycotina</taxon>
        <taxon>Dothideomycetes</taxon>
        <taxon>Pleosporomycetidae</taxon>
        <taxon>Aulographales</taxon>
        <taxon>Aulographaceae</taxon>
    </lineage>
</organism>
<feature type="region of interest" description="Disordered" evidence="1">
    <location>
        <begin position="278"/>
        <end position="335"/>
    </location>
</feature>
<dbReference type="EMBL" id="ML977142">
    <property type="protein sequence ID" value="KAF1990553.1"/>
    <property type="molecule type" value="Genomic_DNA"/>
</dbReference>
<keyword evidence="3" id="KW-1185">Reference proteome</keyword>
<reference evidence="2" key="1">
    <citation type="journal article" date="2020" name="Stud. Mycol.">
        <title>101 Dothideomycetes genomes: a test case for predicting lifestyles and emergence of pathogens.</title>
        <authorList>
            <person name="Haridas S."/>
            <person name="Albert R."/>
            <person name="Binder M."/>
            <person name="Bloem J."/>
            <person name="Labutti K."/>
            <person name="Salamov A."/>
            <person name="Andreopoulos B."/>
            <person name="Baker S."/>
            <person name="Barry K."/>
            <person name="Bills G."/>
            <person name="Bluhm B."/>
            <person name="Cannon C."/>
            <person name="Castanera R."/>
            <person name="Culley D."/>
            <person name="Daum C."/>
            <person name="Ezra D."/>
            <person name="Gonzalez J."/>
            <person name="Henrissat B."/>
            <person name="Kuo A."/>
            <person name="Liang C."/>
            <person name="Lipzen A."/>
            <person name="Lutzoni F."/>
            <person name="Magnuson J."/>
            <person name="Mondo S."/>
            <person name="Nolan M."/>
            <person name="Ohm R."/>
            <person name="Pangilinan J."/>
            <person name="Park H.-J."/>
            <person name="Ramirez L."/>
            <person name="Alfaro M."/>
            <person name="Sun H."/>
            <person name="Tritt A."/>
            <person name="Yoshinaga Y."/>
            <person name="Zwiers L.-H."/>
            <person name="Turgeon B."/>
            <person name="Goodwin S."/>
            <person name="Spatafora J."/>
            <person name="Crous P."/>
            <person name="Grigoriev I."/>
        </authorList>
    </citation>
    <scope>NUCLEOTIDE SEQUENCE</scope>
    <source>
        <strain evidence="2">CBS 113979</strain>
    </source>
</reference>
<gene>
    <name evidence="2" type="ORF">K402DRAFT_417968</name>
</gene>